<protein>
    <submittedName>
        <fullName evidence="2">Uncharacterized protein</fullName>
    </submittedName>
</protein>
<name>A0ABY7EQS5_MYAAR</name>
<dbReference type="EMBL" id="CP111019">
    <property type="protein sequence ID" value="WAR11605.1"/>
    <property type="molecule type" value="Genomic_DNA"/>
</dbReference>
<reference evidence="2" key="1">
    <citation type="submission" date="2022-11" db="EMBL/GenBank/DDBJ databases">
        <title>Centuries of genome instability and evolution in soft-shell clam transmissible cancer (bioRxiv).</title>
        <authorList>
            <person name="Hart S.F.M."/>
            <person name="Yonemitsu M.A."/>
            <person name="Giersch R.M."/>
            <person name="Beal B.F."/>
            <person name="Arriagada G."/>
            <person name="Davis B.W."/>
            <person name="Ostrander E.A."/>
            <person name="Goff S.P."/>
            <person name="Metzger M.J."/>
        </authorList>
    </citation>
    <scope>NUCLEOTIDE SEQUENCE</scope>
    <source>
        <strain evidence="2">MELC-2E11</strain>
        <tissue evidence="2">Siphon/mantle</tissue>
    </source>
</reference>
<keyword evidence="3" id="KW-1185">Reference proteome</keyword>
<accession>A0ABY7EQS5</accession>
<feature type="region of interest" description="Disordered" evidence="1">
    <location>
        <begin position="149"/>
        <end position="168"/>
    </location>
</feature>
<feature type="region of interest" description="Disordered" evidence="1">
    <location>
        <begin position="1"/>
        <end position="28"/>
    </location>
</feature>
<feature type="compositionally biased region" description="Polar residues" evidence="1">
    <location>
        <begin position="1"/>
        <end position="25"/>
    </location>
</feature>
<organism evidence="2 3">
    <name type="scientific">Mya arenaria</name>
    <name type="common">Soft-shell clam</name>
    <dbReference type="NCBI Taxonomy" id="6604"/>
    <lineage>
        <taxon>Eukaryota</taxon>
        <taxon>Metazoa</taxon>
        <taxon>Spiralia</taxon>
        <taxon>Lophotrochozoa</taxon>
        <taxon>Mollusca</taxon>
        <taxon>Bivalvia</taxon>
        <taxon>Autobranchia</taxon>
        <taxon>Heteroconchia</taxon>
        <taxon>Euheterodonta</taxon>
        <taxon>Imparidentia</taxon>
        <taxon>Neoheterodontei</taxon>
        <taxon>Myida</taxon>
        <taxon>Myoidea</taxon>
        <taxon>Myidae</taxon>
        <taxon>Mya</taxon>
    </lineage>
</organism>
<gene>
    <name evidence="2" type="ORF">MAR_025785</name>
</gene>
<dbReference type="Proteomes" id="UP001164746">
    <property type="component" value="Chromosome 8"/>
</dbReference>
<evidence type="ECO:0000256" key="1">
    <source>
        <dbReference type="SAM" id="MobiDB-lite"/>
    </source>
</evidence>
<evidence type="ECO:0000313" key="3">
    <source>
        <dbReference type="Proteomes" id="UP001164746"/>
    </source>
</evidence>
<sequence>MAQSGPSTISMEPAAGQQSSDTSMHQLDKSSLFETPPEVTMEKGSPTEAIINYLQRIEHNINHMDNWLNALDNLDEKVNREFVRRQREQLENSDYFLHEQFPPEIAARRRAQIPALKTAKRLGKRAWLSYDILYVDGKPLTNGDATLKSSAGATGSGRPGVTDVPPAQQLFSEENYTLPYLPAKEEDGVNIMQEHTKILVEPQTVEK</sequence>
<proteinExistence type="predicted"/>
<evidence type="ECO:0000313" key="2">
    <source>
        <dbReference type="EMBL" id="WAR11605.1"/>
    </source>
</evidence>